<comment type="caution">
    <text evidence="1">The sequence shown here is derived from an EMBL/GenBank/DDBJ whole genome shotgun (WGS) entry which is preliminary data.</text>
</comment>
<reference evidence="1 2" key="1">
    <citation type="submission" date="2018-03" db="EMBL/GenBank/DDBJ databases">
        <title>The ancient ancestry and fast evolution of plastids.</title>
        <authorList>
            <person name="Moore K.R."/>
            <person name="Magnabosco C."/>
            <person name="Momper L."/>
            <person name="Gold D.A."/>
            <person name="Bosak T."/>
            <person name="Fournier G.P."/>
        </authorList>
    </citation>
    <scope>NUCLEOTIDE SEQUENCE [LARGE SCALE GENOMIC DNA]</scope>
    <source>
        <strain evidence="1 2">CCALA 015</strain>
    </source>
</reference>
<evidence type="ECO:0000313" key="2">
    <source>
        <dbReference type="Proteomes" id="UP000238218"/>
    </source>
</evidence>
<name>A0ABX5F6G8_9CHRO</name>
<evidence type="ECO:0000313" key="1">
    <source>
        <dbReference type="EMBL" id="PSB37110.1"/>
    </source>
</evidence>
<gene>
    <name evidence="1" type="ORF">C7B81_11240</name>
</gene>
<proteinExistence type="predicted"/>
<organism evidence="1 2">
    <name type="scientific">Aphanothece cf. minutissima CCALA 015</name>
    <dbReference type="NCBI Taxonomy" id="2107695"/>
    <lineage>
        <taxon>Bacteria</taxon>
        <taxon>Bacillati</taxon>
        <taxon>Cyanobacteriota</taxon>
        <taxon>Cyanophyceae</taxon>
        <taxon>Oscillatoriophycideae</taxon>
        <taxon>Chroococcales</taxon>
        <taxon>Aphanothecaceae</taxon>
        <taxon>Aphanothece</taxon>
    </lineage>
</organism>
<accession>A0ABX5F6G8</accession>
<dbReference type="Proteomes" id="UP000238218">
    <property type="component" value="Unassembled WGS sequence"/>
</dbReference>
<protein>
    <submittedName>
        <fullName evidence="1">Uncharacterized protein</fullName>
    </submittedName>
</protein>
<sequence>MALPLLSVPLLTPDPALAQKRIPKLPGQNECPLGYVNDLKQHCNSPIYYEVRPTYGKPCLSGWMNIGAGYCKKKTLGIF</sequence>
<keyword evidence="2" id="KW-1185">Reference proteome</keyword>
<dbReference type="EMBL" id="PVWP01000007">
    <property type="protein sequence ID" value="PSB37110.1"/>
    <property type="molecule type" value="Genomic_DNA"/>
</dbReference>